<evidence type="ECO:0000313" key="2">
    <source>
        <dbReference type="Proteomes" id="UP001195914"/>
    </source>
</evidence>
<reference evidence="1" key="2">
    <citation type="submission" date="2021-05" db="EMBL/GenBank/DDBJ databases">
        <authorList>
            <person name="Pain A."/>
        </authorList>
    </citation>
    <scope>NUCLEOTIDE SEQUENCE</scope>
    <source>
        <strain evidence="1">1802A</strain>
    </source>
</reference>
<reference evidence="1" key="1">
    <citation type="journal article" date="2014" name="Nucleic Acids Res.">
        <title>The evolutionary dynamics of variant antigen genes in Babesia reveal a history of genomic innovation underlying host-parasite interaction.</title>
        <authorList>
            <person name="Jackson A.P."/>
            <person name="Otto T.D."/>
            <person name="Darby A."/>
            <person name="Ramaprasad A."/>
            <person name="Xia D."/>
            <person name="Echaide I.E."/>
            <person name="Farber M."/>
            <person name="Gahlot S."/>
            <person name="Gamble J."/>
            <person name="Gupta D."/>
            <person name="Gupta Y."/>
            <person name="Jackson L."/>
            <person name="Malandrin L."/>
            <person name="Malas T.B."/>
            <person name="Moussa E."/>
            <person name="Nair M."/>
            <person name="Reid A.J."/>
            <person name="Sanders M."/>
            <person name="Sharma J."/>
            <person name="Tracey A."/>
            <person name="Quail M.A."/>
            <person name="Weir W."/>
            <person name="Wastling J.M."/>
            <person name="Hall N."/>
            <person name="Willadsen P."/>
            <person name="Lingelbach K."/>
            <person name="Shiels B."/>
            <person name="Tait A."/>
            <person name="Berriman M."/>
            <person name="Allred D.R."/>
            <person name="Pain A."/>
        </authorList>
    </citation>
    <scope>NUCLEOTIDE SEQUENCE</scope>
    <source>
        <strain evidence="1">1802A</strain>
    </source>
</reference>
<keyword evidence="2" id="KW-1185">Reference proteome</keyword>
<dbReference type="AlphaFoldDB" id="A0AAD9GB76"/>
<gene>
    <name evidence="1" type="ORF">X943_000287</name>
</gene>
<protein>
    <submittedName>
        <fullName evidence="1">Uncharacterized protein</fullName>
    </submittedName>
</protein>
<organism evidence="1 2">
    <name type="scientific">Babesia divergens</name>
    <dbReference type="NCBI Taxonomy" id="32595"/>
    <lineage>
        <taxon>Eukaryota</taxon>
        <taxon>Sar</taxon>
        <taxon>Alveolata</taxon>
        <taxon>Apicomplexa</taxon>
        <taxon>Aconoidasida</taxon>
        <taxon>Piroplasmida</taxon>
        <taxon>Babesiidae</taxon>
        <taxon>Babesia</taxon>
    </lineage>
</organism>
<dbReference type="Proteomes" id="UP001195914">
    <property type="component" value="Unassembled WGS sequence"/>
</dbReference>
<sequence length="320" mass="34231">MTCCESGKKCHCQLPGSGSSNCQSGNCCVVSDKSGSDHYQHSVKCMIRRLVRFFTSFDPSSSKNCSKLCCEIFCVLKCCVFLRDFYGKGKKGGKDKCGTCTSKGSNCPGSTLKSPSTSCCGGKPSKCASTSNCCLGCQDCDAIKFRKALETLRFAGPCGLDLYRLLKDLLNFIRNVMAPNQDFIRSTVLKAVKDCSKCGKSETDSSKWSACGCSSGPSSCQACPKLLENSKLMSILRHGYSSAYSEASWASLTSSISGSGPCCGSSSSSCTCPSSCSSSRPCDPKNCCDACPQRKAAKIFLGMVPCLYYGLKILYDRSKY</sequence>
<dbReference type="EMBL" id="JAHBMH010000055">
    <property type="protein sequence ID" value="KAK1935283.1"/>
    <property type="molecule type" value="Genomic_DNA"/>
</dbReference>
<accession>A0AAD9GB76</accession>
<evidence type="ECO:0000313" key="1">
    <source>
        <dbReference type="EMBL" id="KAK1935283.1"/>
    </source>
</evidence>
<comment type="caution">
    <text evidence="1">The sequence shown here is derived from an EMBL/GenBank/DDBJ whole genome shotgun (WGS) entry which is preliminary data.</text>
</comment>
<name>A0AAD9GB76_BABDI</name>
<proteinExistence type="predicted"/>
<feature type="non-terminal residue" evidence="1">
    <location>
        <position position="320"/>
    </location>
</feature>